<sequence length="383" mass="43524">METKLQATTDTGSTPEFLDAFDIQEIPDVPIAAGSVTAVVLAYNELLRFPHFLDHHRKAGVSLFLVIDNGSTDGSAEYLDAQLDVVRFPSSRSYKEFKSHWRHLIADQYLQGHWAMFPDVDELMVYPGWPEKPLTALTSFWRKEGVQGVFSTMVDMYPEAPLSGVQYSSGTPFLSLCSYFDRVGYRLLPLSKYTERNFPTPPFQLYGGARERLFPVHGKRKASKFDVWLEQFMFAPNAGSRPRFLQRLARKFLKASWPKDSASMGKMPLLLWSSEFRFAGGVHRLNQVLNMADDWVALLHFKYLDDFAERTIEATKRAQHANNSGHYRHYVEHMGEIVSKGALYSKSVRFSSVSDLEDAGLMRTSAPLKQWLASDPASAQRSK</sequence>
<accession>A0A944GPP4</accession>
<evidence type="ECO:0000313" key="2">
    <source>
        <dbReference type="Proteomes" id="UP000705379"/>
    </source>
</evidence>
<name>A0A944GPP4_9HYPH</name>
<gene>
    <name evidence="1" type="ORF">DYI23_01345</name>
</gene>
<reference evidence="1" key="2">
    <citation type="journal article" date="2021" name="Microorganisms">
        <title>Bacterial Dimethylsulfoniopropionate Biosynthesis in the East China Sea.</title>
        <authorList>
            <person name="Liu J."/>
            <person name="Zhang Y."/>
            <person name="Liu J."/>
            <person name="Zhong H."/>
            <person name="Williams B.T."/>
            <person name="Zheng Y."/>
            <person name="Curson A.R.J."/>
            <person name="Sun C."/>
            <person name="Sun H."/>
            <person name="Song D."/>
            <person name="Wagner Mackenzie B."/>
            <person name="Bermejo Martinez A."/>
            <person name="Todd J.D."/>
            <person name="Zhang X.H."/>
        </authorList>
    </citation>
    <scope>NUCLEOTIDE SEQUENCE</scope>
    <source>
        <strain evidence="1">AESS21</strain>
    </source>
</reference>
<dbReference type="EMBL" id="QTKU01000001">
    <property type="protein sequence ID" value="MBS8258848.1"/>
    <property type="molecule type" value="Genomic_DNA"/>
</dbReference>
<evidence type="ECO:0000313" key="1">
    <source>
        <dbReference type="EMBL" id="MBS8258848.1"/>
    </source>
</evidence>
<reference evidence="1" key="1">
    <citation type="submission" date="2018-08" db="EMBL/GenBank/DDBJ databases">
        <authorList>
            <person name="Jin W."/>
            <person name="Wang H."/>
            <person name="Yang Y."/>
            <person name="Li M."/>
            <person name="Liu J."/>
        </authorList>
    </citation>
    <scope>NUCLEOTIDE SEQUENCE</scope>
    <source>
        <strain evidence="1">AESS21</strain>
    </source>
</reference>
<organism evidence="1 2">
    <name type="scientific">Roseibium polysiphoniae</name>
    <dbReference type="NCBI Taxonomy" id="2571221"/>
    <lineage>
        <taxon>Bacteria</taxon>
        <taxon>Pseudomonadati</taxon>
        <taxon>Pseudomonadota</taxon>
        <taxon>Alphaproteobacteria</taxon>
        <taxon>Hyphomicrobiales</taxon>
        <taxon>Stappiaceae</taxon>
        <taxon>Roseibium</taxon>
    </lineage>
</organism>
<dbReference type="CDD" id="cd00761">
    <property type="entry name" value="Glyco_tranf_GTA_type"/>
    <property type="match status" value="1"/>
</dbReference>
<dbReference type="Pfam" id="PF13704">
    <property type="entry name" value="Glyco_tranf_2_4"/>
    <property type="match status" value="1"/>
</dbReference>
<dbReference type="AlphaFoldDB" id="A0A944GPP4"/>
<dbReference type="Proteomes" id="UP000705379">
    <property type="component" value="Unassembled WGS sequence"/>
</dbReference>
<protein>
    <recommendedName>
        <fullName evidence="3">Glycosyl transferase family 2</fullName>
    </recommendedName>
</protein>
<dbReference type="InterPro" id="IPR029044">
    <property type="entry name" value="Nucleotide-diphossugar_trans"/>
</dbReference>
<dbReference type="SUPFAM" id="SSF53448">
    <property type="entry name" value="Nucleotide-diphospho-sugar transferases"/>
    <property type="match status" value="1"/>
</dbReference>
<evidence type="ECO:0008006" key="3">
    <source>
        <dbReference type="Google" id="ProtNLM"/>
    </source>
</evidence>
<proteinExistence type="predicted"/>
<comment type="caution">
    <text evidence="1">The sequence shown here is derived from an EMBL/GenBank/DDBJ whole genome shotgun (WGS) entry which is preliminary data.</text>
</comment>